<keyword evidence="9" id="KW-1185">Reference proteome</keyword>
<dbReference type="InterPro" id="IPR038766">
    <property type="entry name" value="Membrane_comp_ABC_pdt"/>
</dbReference>
<gene>
    <name evidence="8" type="ORF">HU830_02350</name>
</gene>
<evidence type="ECO:0000256" key="2">
    <source>
        <dbReference type="ARBA" id="ARBA00022475"/>
    </source>
</evidence>
<evidence type="ECO:0000256" key="5">
    <source>
        <dbReference type="ARBA" id="ARBA00023136"/>
    </source>
</evidence>
<feature type="transmembrane region" description="Helical" evidence="6">
    <location>
        <begin position="219"/>
        <end position="241"/>
    </location>
</feature>
<feature type="transmembrane region" description="Helical" evidence="6">
    <location>
        <begin position="128"/>
        <end position="147"/>
    </location>
</feature>
<dbReference type="GO" id="GO:0005886">
    <property type="term" value="C:plasma membrane"/>
    <property type="evidence" value="ECO:0007669"/>
    <property type="project" value="UniProtKB-SubCell"/>
</dbReference>
<sequence>MKSSAGKLLSFKKLDGIYISQKLAHNLKVKTGETLNFKILTANNNFKNLKAKVKGIYLSYTSQGLYTTFEYLNKNKSLKFPVQSLFIKTNNLTTVKKKLLANPQINNVIIKNKQISNYQKASKSVDSILAMIVLMSILLLFAVIYNISSINIFERQRDIAIEKALGLSNFAINKLILIENDILVGFSIIIGSILSPLVYKLLGNAIASNEMSFPAKINFMSIPISIVLILISLILTSLSLIRKVKRIDKLAVLKSKK</sequence>
<dbReference type="PANTHER" id="PTHR30287">
    <property type="entry name" value="MEMBRANE COMPONENT OF PREDICTED ABC SUPERFAMILY METABOLITE UPTAKE TRANSPORTER"/>
    <property type="match status" value="1"/>
</dbReference>
<keyword evidence="5 6" id="KW-0472">Membrane</keyword>
<proteinExistence type="predicted"/>
<dbReference type="Pfam" id="PF02687">
    <property type="entry name" value="FtsX"/>
    <property type="match status" value="1"/>
</dbReference>
<evidence type="ECO:0000256" key="6">
    <source>
        <dbReference type="SAM" id="Phobius"/>
    </source>
</evidence>
<comment type="subcellular location">
    <subcellularLocation>
        <location evidence="1">Cell membrane</location>
        <topology evidence="1">Multi-pass membrane protein</topology>
    </subcellularLocation>
</comment>
<reference evidence="8 9" key="1">
    <citation type="submission" date="2020-06" db="EMBL/GenBank/DDBJ databases">
        <authorList>
            <person name="Kang J."/>
        </authorList>
    </citation>
    <scope>NUCLEOTIDE SEQUENCE [LARGE SCALE GENOMIC DNA]</scope>
    <source>
        <strain evidence="8 9">DCY120</strain>
    </source>
</reference>
<dbReference type="EMBL" id="JABZEC010000002">
    <property type="protein sequence ID" value="NVY96029.1"/>
    <property type="molecule type" value="Genomic_DNA"/>
</dbReference>
<feature type="transmembrane region" description="Helical" evidence="6">
    <location>
        <begin position="182"/>
        <end position="199"/>
    </location>
</feature>
<evidence type="ECO:0000259" key="7">
    <source>
        <dbReference type="Pfam" id="PF02687"/>
    </source>
</evidence>
<keyword evidence="4 6" id="KW-1133">Transmembrane helix</keyword>
<accession>A0A850QZ44</accession>
<dbReference type="RefSeq" id="WP_176942194.1">
    <property type="nucleotide sequence ID" value="NZ_JABZEC010000002.1"/>
</dbReference>
<organism evidence="8 9">
    <name type="scientific">Bombilactobacillus apium</name>
    <dbReference type="NCBI Taxonomy" id="2675299"/>
    <lineage>
        <taxon>Bacteria</taxon>
        <taxon>Bacillati</taxon>
        <taxon>Bacillota</taxon>
        <taxon>Bacilli</taxon>
        <taxon>Lactobacillales</taxon>
        <taxon>Lactobacillaceae</taxon>
        <taxon>Bombilactobacillus</taxon>
    </lineage>
</organism>
<protein>
    <submittedName>
        <fullName evidence="8">FtsX-like permease family protein</fullName>
    </submittedName>
</protein>
<comment type="caution">
    <text evidence="8">The sequence shown here is derived from an EMBL/GenBank/DDBJ whole genome shotgun (WGS) entry which is preliminary data.</text>
</comment>
<evidence type="ECO:0000313" key="8">
    <source>
        <dbReference type="EMBL" id="NVY96029.1"/>
    </source>
</evidence>
<evidence type="ECO:0000256" key="1">
    <source>
        <dbReference type="ARBA" id="ARBA00004651"/>
    </source>
</evidence>
<evidence type="ECO:0000256" key="4">
    <source>
        <dbReference type="ARBA" id="ARBA00022989"/>
    </source>
</evidence>
<feature type="domain" description="ABC3 transporter permease C-terminal" evidence="7">
    <location>
        <begin position="131"/>
        <end position="247"/>
    </location>
</feature>
<name>A0A850QZ44_9LACO</name>
<evidence type="ECO:0000313" key="9">
    <source>
        <dbReference type="Proteomes" id="UP000563523"/>
    </source>
</evidence>
<dbReference type="PANTHER" id="PTHR30287:SF1">
    <property type="entry name" value="INNER MEMBRANE PROTEIN"/>
    <property type="match status" value="1"/>
</dbReference>
<evidence type="ECO:0000256" key="3">
    <source>
        <dbReference type="ARBA" id="ARBA00022692"/>
    </source>
</evidence>
<keyword evidence="3 6" id="KW-0812">Transmembrane</keyword>
<dbReference type="AlphaFoldDB" id="A0A850QZ44"/>
<dbReference type="Proteomes" id="UP000563523">
    <property type="component" value="Unassembled WGS sequence"/>
</dbReference>
<dbReference type="InterPro" id="IPR003838">
    <property type="entry name" value="ABC3_permease_C"/>
</dbReference>
<keyword evidence="2" id="KW-1003">Cell membrane</keyword>